<organism evidence="2 3">
    <name type="scientific">Gulosibacter faecalis</name>
    <dbReference type="NCBI Taxonomy" id="272240"/>
    <lineage>
        <taxon>Bacteria</taxon>
        <taxon>Bacillati</taxon>
        <taxon>Actinomycetota</taxon>
        <taxon>Actinomycetes</taxon>
        <taxon>Micrococcales</taxon>
        <taxon>Microbacteriaceae</taxon>
        <taxon>Gulosibacter</taxon>
    </lineage>
</organism>
<proteinExistence type="predicted"/>
<gene>
    <name evidence="2" type="ORF">ACFSW7_01800</name>
</gene>
<evidence type="ECO:0000313" key="3">
    <source>
        <dbReference type="Proteomes" id="UP001597492"/>
    </source>
</evidence>
<comment type="caution">
    <text evidence="2">The sequence shown here is derived from an EMBL/GenBank/DDBJ whole genome shotgun (WGS) entry which is preliminary data.</text>
</comment>
<accession>A0ABW5UVW3</accession>
<dbReference type="EMBL" id="JBHUNE010000001">
    <property type="protein sequence ID" value="MFD2757108.1"/>
    <property type="molecule type" value="Genomic_DNA"/>
</dbReference>
<sequence length="114" mass="11911">MKPTREPARWLLPAGIAVVLAVLAVVVVTSLLPKGPSEDEVIEACAADARSQLENPRSAYMLNLAATQTSDTEWIAGGQIDAETASGSRITITMTCAVTINGGEIDRADASLSQ</sequence>
<keyword evidence="3" id="KW-1185">Reference proteome</keyword>
<evidence type="ECO:0000313" key="2">
    <source>
        <dbReference type="EMBL" id="MFD2757108.1"/>
    </source>
</evidence>
<dbReference type="RefSeq" id="WP_154651535.1">
    <property type="nucleotide sequence ID" value="NZ_JBHUNE010000001.1"/>
</dbReference>
<feature type="transmembrane region" description="Helical" evidence="1">
    <location>
        <begin position="12"/>
        <end position="32"/>
    </location>
</feature>
<dbReference type="Proteomes" id="UP001597492">
    <property type="component" value="Unassembled WGS sequence"/>
</dbReference>
<keyword evidence="1" id="KW-0812">Transmembrane</keyword>
<protein>
    <recommendedName>
        <fullName evidence="4">DUF4333 domain-containing protein</fullName>
    </recommendedName>
</protein>
<name>A0ABW5UVW3_9MICO</name>
<evidence type="ECO:0000256" key="1">
    <source>
        <dbReference type="SAM" id="Phobius"/>
    </source>
</evidence>
<reference evidence="3" key="1">
    <citation type="journal article" date="2019" name="Int. J. Syst. Evol. Microbiol.">
        <title>The Global Catalogue of Microorganisms (GCM) 10K type strain sequencing project: providing services to taxonomists for standard genome sequencing and annotation.</title>
        <authorList>
            <consortium name="The Broad Institute Genomics Platform"/>
            <consortium name="The Broad Institute Genome Sequencing Center for Infectious Disease"/>
            <person name="Wu L."/>
            <person name="Ma J."/>
        </authorList>
    </citation>
    <scope>NUCLEOTIDE SEQUENCE [LARGE SCALE GENOMIC DNA]</scope>
    <source>
        <strain evidence="3">TISTR 1514</strain>
    </source>
</reference>
<keyword evidence="1" id="KW-1133">Transmembrane helix</keyword>
<evidence type="ECO:0008006" key="4">
    <source>
        <dbReference type="Google" id="ProtNLM"/>
    </source>
</evidence>
<keyword evidence="1" id="KW-0472">Membrane</keyword>